<feature type="region of interest" description="Disordered" evidence="9">
    <location>
        <begin position="1"/>
        <end position="111"/>
    </location>
</feature>
<dbReference type="PROSITE" id="PS51050">
    <property type="entry name" value="ZF_CW"/>
    <property type="match status" value="1"/>
</dbReference>
<feature type="compositionally biased region" description="Basic and acidic residues" evidence="9">
    <location>
        <begin position="61"/>
        <end position="70"/>
    </location>
</feature>
<comment type="subcellular location">
    <subcellularLocation>
        <location evidence="1">Nucleus</location>
    </subcellularLocation>
</comment>
<feature type="domain" description="MBD" evidence="10">
    <location>
        <begin position="175"/>
        <end position="249"/>
    </location>
</feature>
<accession>A0A0K9NJ15</accession>
<proteinExistence type="predicted"/>
<keyword evidence="8" id="KW-0539">Nucleus</keyword>
<reference evidence="13" key="1">
    <citation type="journal article" date="2016" name="Nature">
        <title>The genome of the seagrass Zostera marina reveals angiosperm adaptation to the sea.</title>
        <authorList>
            <person name="Olsen J.L."/>
            <person name="Rouze P."/>
            <person name="Verhelst B."/>
            <person name="Lin Y.-C."/>
            <person name="Bayer T."/>
            <person name="Collen J."/>
            <person name="Dattolo E."/>
            <person name="De Paoli E."/>
            <person name="Dittami S."/>
            <person name="Maumus F."/>
            <person name="Michel G."/>
            <person name="Kersting A."/>
            <person name="Lauritano C."/>
            <person name="Lohaus R."/>
            <person name="Toepel M."/>
            <person name="Tonon T."/>
            <person name="Vanneste K."/>
            <person name="Amirebrahimi M."/>
            <person name="Brakel J."/>
            <person name="Bostroem C."/>
            <person name="Chovatia M."/>
            <person name="Grimwood J."/>
            <person name="Jenkins J.W."/>
            <person name="Jueterbock A."/>
            <person name="Mraz A."/>
            <person name="Stam W.T."/>
            <person name="Tice H."/>
            <person name="Bornberg-Bauer E."/>
            <person name="Green P.J."/>
            <person name="Pearson G.A."/>
            <person name="Procaccini G."/>
            <person name="Duarte C.M."/>
            <person name="Schmutz J."/>
            <person name="Reusch T.B.H."/>
            <person name="Van de Peer Y."/>
        </authorList>
    </citation>
    <scope>NUCLEOTIDE SEQUENCE [LARGE SCALE GENOMIC DNA]</scope>
    <source>
        <strain evidence="13">cv. Finnish</strain>
    </source>
</reference>
<dbReference type="CDD" id="cd01396">
    <property type="entry name" value="MeCP2_MBD"/>
    <property type="match status" value="1"/>
</dbReference>
<evidence type="ECO:0000313" key="13">
    <source>
        <dbReference type="Proteomes" id="UP000036987"/>
    </source>
</evidence>
<dbReference type="Gene3D" id="3.30.890.10">
    <property type="entry name" value="Methyl-cpg-binding Protein 2, Chain A"/>
    <property type="match status" value="1"/>
</dbReference>
<dbReference type="SUPFAM" id="SSF54171">
    <property type="entry name" value="DNA-binding domain"/>
    <property type="match status" value="1"/>
</dbReference>
<feature type="compositionally biased region" description="Basic and acidic residues" evidence="9">
    <location>
        <begin position="12"/>
        <end position="38"/>
    </location>
</feature>
<dbReference type="GO" id="GO:0008270">
    <property type="term" value="F:zinc ion binding"/>
    <property type="evidence" value="ECO:0007669"/>
    <property type="project" value="UniProtKB-KW"/>
</dbReference>
<dbReference type="GO" id="GO:0000118">
    <property type="term" value="C:histone deacetylase complex"/>
    <property type="evidence" value="ECO:0007669"/>
    <property type="project" value="UniProtKB-ARBA"/>
</dbReference>
<feature type="compositionally biased region" description="Low complexity" evidence="9">
    <location>
        <begin position="96"/>
        <end position="111"/>
    </location>
</feature>
<dbReference type="InterPro" id="IPR001739">
    <property type="entry name" value="Methyl_CpG_DNA-bd"/>
</dbReference>
<dbReference type="STRING" id="29655.A0A0K9NJ15"/>
<evidence type="ECO:0000256" key="2">
    <source>
        <dbReference type="ARBA" id="ARBA00022723"/>
    </source>
</evidence>
<sequence>MQSHSENPLPEMKIEHPPLPEMKIEHPPLPEMKIEHPRSPNPLKRSRETSLEGNSCDFEDDDRRSIENASKELVLYKPDEADSKTEPVPDTKEHTSVSFPSSTSHSSRSAPSIGAFTVQCSRCFKWRLLPTKEKYEEIRENILLDPFFCEKAEEWGRKVSCDDAPDISQDGSRLWAIDKPSIARPPPGWERLLRIRAEGGSKFADVYYVAPCGKRMRSMVEIQKYMSDHPEYLTQGVSFSQFSFQCPRPLQENYVKKRLPRLPASVNDSPVCLPAPINDSPARFPAPVDNSSYRLPELSVNDSHAHFPDPEIVEEANP</sequence>
<keyword evidence="2" id="KW-0479">Metal-binding</keyword>
<evidence type="ECO:0000256" key="6">
    <source>
        <dbReference type="ARBA" id="ARBA00023125"/>
    </source>
</evidence>
<evidence type="ECO:0000313" key="12">
    <source>
        <dbReference type="EMBL" id="KMZ56756.1"/>
    </source>
</evidence>
<evidence type="ECO:0000256" key="3">
    <source>
        <dbReference type="ARBA" id="ARBA00022771"/>
    </source>
</evidence>
<dbReference type="GO" id="GO:0003677">
    <property type="term" value="F:DNA binding"/>
    <property type="evidence" value="ECO:0007669"/>
    <property type="project" value="UniProtKB-KW"/>
</dbReference>
<evidence type="ECO:0000256" key="9">
    <source>
        <dbReference type="SAM" id="MobiDB-lite"/>
    </source>
</evidence>
<dbReference type="SMART" id="SM00391">
    <property type="entry name" value="MBD"/>
    <property type="match status" value="1"/>
</dbReference>
<dbReference type="Pfam" id="PF01429">
    <property type="entry name" value="MBD"/>
    <property type="match status" value="1"/>
</dbReference>
<dbReference type="InterPro" id="IPR016177">
    <property type="entry name" value="DNA-bd_dom_sf"/>
</dbReference>
<dbReference type="Gene3D" id="3.30.40.100">
    <property type="match status" value="1"/>
</dbReference>
<protein>
    <submittedName>
        <fullName evidence="12">Methyl-CPG-binding domain protein 02</fullName>
    </submittedName>
</protein>
<gene>
    <name evidence="12" type="ORF">ZOSMA_91G00220</name>
</gene>
<evidence type="ECO:0000259" key="11">
    <source>
        <dbReference type="PROSITE" id="PS51050"/>
    </source>
</evidence>
<keyword evidence="3" id="KW-0863">Zinc-finger</keyword>
<keyword evidence="7" id="KW-0804">Transcription</keyword>
<dbReference type="AlphaFoldDB" id="A0A0K9NJ15"/>
<dbReference type="PANTHER" id="PTHR12396:SF0">
    <property type="entry name" value="METHYL-CPG BINDING DOMAIN PROTEIN-LIKE, ISOFORM C"/>
    <property type="match status" value="1"/>
</dbReference>
<evidence type="ECO:0000259" key="10">
    <source>
        <dbReference type="PROSITE" id="PS50982"/>
    </source>
</evidence>
<dbReference type="PROSITE" id="PS50982">
    <property type="entry name" value="MBD"/>
    <property type="match status" value="1"/>
</dbReference>
<evidence type="ECO:0000256" key="8">
    <source>
        <dbReference type="ARBA" id="ARBA00023242"/>
    </source>
</evidence>
<keyword evidence="5" id="KW-0805">Transcription regulation</keyword>
<keyword evidence="6" id="KW-0238">DNA-binding</keyword>
<evidence type="ECO:0000256" key="5">
    <source>
        <dbReference type="ARBA" id="ARBA00023015"/>
    </source>
</evidence>
<evidence type="ECO:0000256" key="7">
    <source>
        <dbReference type="ARBA" id="ARBA00023163"/>
    </source>
</evidence>
<dbReference type="FunFam" id="3.30.890.10:FF:000012">
    <property type="entry name" value="Methyl-CpG-binding domain-containing protein 1"/>
    <property type="match status" value="1"/>
</dbReference>
<feature type="domain" description="CW-type" evidence="11">
    <location>
        <begin position="110"/>
        <end position="169"/>
    </location>
</feature>
<evidence type="ECO:0000256" key="1">
    <source>
        <dbReference type="ARBA" id="ARBA00004123"/>
    </source>
</evidence>
<dbReference type="OrthoDB" id="10072024at2759"/>
<feature type="compositionally biased region" description="Basic and acidic residues" evidence="9">
    <location>
        <begin position="77"/>
        <end position="95"/>
    </location>
</feature>
<name>A0A0K9NJ15_ZOSMR</name>
<keyword evidence="13" id="KW-1185">Reference proteome</keyword>
<dbReference type="EMBL" id="LFYR01002138">
    <property type="protein sequence ID" value="KMZ56756.1"/>
    <property type="molecule type" value="Genomic_DNA"/>
</dbReference>
<evidence type="ECO:0000256" key="4">
    <source>
        <dbReference type="ARBA" id="ARBA00022833"/>
    </source>
</evidence>
<dbReference type="InterPro" id="IPR011124">
    <property type="entry name" value="Znf_CW"/>
</dbReference>
<organism evidence="12 13">
    <name type="scientific">Zostera marina</name>
    <name type="common">Eelgrass</name>
    <dbReference type="NCBI Taxonomy" id="29655"/>
    <lineage>
        <taxon>Eukaryota</taxon>
        <taxon>Viridiplantae</taxon>
        <taxon>Streptophyta</taxon>
        <taxon>Embryophyta</taxon>
        <taxon>Tracheophyta</taxon>
        <taxon>Spermatophyta</taxon>
        <taxon>Magnoliopsida</taxon>
        <taxon>Liliopsida</taxon>
        <taxon>Zosteraceae</taxon>
        <taxon>Zostera</taxon>
    </lineage>
</organism>
<dbReference type="Proteomes" id="UP000036987">
    <property type="component" value="Unassembled WGS sequence"/>
</dbReference>
<comment type="caution">
    <text evidence="12">The sequence shown here is derived from an EMBL/GenBank/DDBJ whole genome shotgun (WGS) entry which is preliminary data.</text>
</comment>
<keyword evidence="4" id="KW-0862">Zinc</keyword>
<dbReference type="Pfam" id="PF07496">
    <property type="entry name" value="zf-CW"/>
    <property type="match status" value="1"/>
</dbReference>
<dbReference type="PANTHER" id="PTHR12396">
    <property type="entry name" value="METHYL-CPG BINDING PROTEIN, MBD"/>
    <property type="match status" value="1"/>
</dbReference>